<feature type="domain" description="Mycothiol-dependent maleylpyruvate isomerase metal-binding" evidence="1">
    <location>
        <begin position="9"/>
        <end position="131"/>
    </location>
</feature>
<protein>
    <recommendedName>
        <fullName evidence="1">Mycothiol-dependent maleylpyruvate isomerase metal-binding domain-containing protein</fullName>
    </recommendedName>
</protein>
<gene>
    <name evidence="2" type="ORF">CGZ92_01350</name>
</gene>
<dbReference type="SUPFAM" id="SSF109854">
    <property type="entry name" value="DinB/YfiT-like putative metalloenzymes"/>
    <property type="match status" value="1"/>
</dbReference>
<dbReference type="RefSeq" id="WP_094449597.1">
    <property type="nucleotide sequence ID" value="NZ_NMVI01000005.1"/>
</dbReference>
<dbReference type="PANTHER" id="PTHR40758:SF1">
    <property type="entry name" value="CONSERVED PROTEIN"/>
    <property type="match status" value="1"/>
</dbReference>
<name>A0A255EG43_9ACTN</name>
<accession>A0A255EG43</accession>
<dbReference type="InterPro" id="IPR034660">
    <property type="entry name" value="DinB/YfiT-like"/>
</dbReference>
<organism evidence="2 3">
    <name type="scientific">Parenemella sanctibonifatiensis</name>
    <dbReference type="NCBI Taxonomy" id="2016505"/>
    <lineage>
        <taxon>Bacteria</taxon>
        <taxon>Bacillati</taxon>
        <taxon>Actinomycetota</taxon>
        <taxon>Actinomycetes</taxon>
        <taxon>Propionibacteriales</taxon>
        <taxon>Propionibacteriaceae</taxon>
        <taxon>Parenemella</taxon>
    </lineage>
</organism>
<dbReference type="Gene3D" id="1.20.120.450">
    <property type="entry name" value="dinb family like domain"/>
    <property type="match status" value="1"/>
</dbReference>
<dbReference type="Proteomes" id="UP000216533">
    <property type="component" value="Unassembled WGS sequence"/>
</dbReference>
<dbReference type="EMBL" id="NMVI01000005">
    <property type="protein sequence ID" value="OYN90504.1"/>
    <property type="molecule type" value="Genomic_DNA"/>
</dbReference>
<sequence>MDPTAVIKDEADRLAAVLAATDPRREVPTCPGWTAVDLLWHLTEVHEFWHEVLSSGAMTDEEVGAIEEAKEPRPEDVQRIAARRTAATNNLVEELGRREDTEAAWFWGADHTVGSTRRMQVHEATIHRVDAELTAGQQVTTPSEQVSTAGIDHCIDVMMAEVYAWVPDSAEVERVALAEIGDGRILEISHWWGEDENGADEEFLLGRRLPADPDAAELPRAQVTGSVAALNLWLWGRAEALPILSTGAEEISIDGDHEAVAALGRLIEQGLQ</sequence>
<reference evidence="2 3" key="1">
    <citation type="submission" date="2017-07" db="EMBL/GenBank/DDBJ databases">
        <title>Draft whole genome sequences of clinical Proprionibacteriaceae strains.</title>
        <authorList>
            <person name="Bernier A.-M."/>
            <person name="Bernard K."/>
            <person name="Domingo M.-C."/>
        </authorList>
    </citation>
    <scope>NUCLEOTIDE SEQUENCE [LARGE SCALE GENOMIC DNA]</scope>
    <source>
        <strain evidence="2 3">NML 160184</strain>
    </source>
</reference>
<dbReference type="NCBIfam" id="TIGR03083">
    <property type="entry name" value="maleylpyruvate isomerase family mycothiol-dependent enzyme"/>
    <property type="match status" value="1"/>
</dbReference>
<evidence type="ECO:0000259" key="1">
    <source>
        <dbReference type="Pfam" id="PF11716"/>
    </source>
</evidence>
<comment type="caution">
    <text evidence="2">The sequence shown here is derived from an EMBL/GenBank/DDBJ whole genome shotgun (WGS) entry which is preliminary data.</text>
</comment>
<evidence type="ECO:0000313" key="2">
    <source>
        <dbReference type="EMBL" id="OYN90504.1"/>
    </source>
</evidence>
<dbReference type="Pfam" id="PF11716">
    <property type="entry name" value="MDMPI_N"/>
    <property type="match status" value="1"/>
</dbReference>
<dbReference type="PANTHER" id="PTHR40758">
    <property type="entry name" value="CONSERVED PROTEIN"/>
    <property type="match status" value="1"/>
</dbReference>
<evidence type="ECO:0000313" key="3">
    <source>
        <dbReference type="Proteomes" id="UP000216533"/>
    </source>
</evidence>
<dbReference type="InterPro" id="IPR017517">
    <property type="entry name" value="Maleyloyr_isom"/>
</dbReference>
<dbReference type="GO" id="GO:0046872">
    <property type="term" value="F:metal ion binding"/>
    <property type="evidence" value="ECO:0007669"/>
    <property type="project" value="InterPro"/>
</dbReference>
<dbReference type="AlphaFoldDB" id="A0A255EG43"/>
<proteinExistence type="predicted"/>
<dbReference type="InterPro" id="IPR024344">
    <property type="entry name" value="MDMPI_metal-binding"/>
</dbReference>
<dbReference type="GO" id="GO:0005886">
    <property type="term" value="C:plasma membrane"/>
    <property type="evidence" value="ECO:0007669"/>
    <property type="project" value="TreeGrafter"/>
</dbReference>